<dbReference type="InterPro" id="IPR009003">
    <property type="entry name" value="Peptidase_S1_PA"/>
</dbReference>
<dbReference type="Gene3D" id="2.30.42.10">
    <property type="match status" value="1"/>
</dbReference>
<dbReference type="STRING" id="633697.EubceDRAFT1_1512"/>
<dbReference type="Proteomes" id="UP000005753">
    <property type="component" value="Chromosome"/>
</dbReference>
<keyword evidence="1 6" id="KW-0645">Protease</keyword>
<dbReference type="Gene3D" id="2.40.10.120">
    <property type="match status" value="1"/>
</dbReference>
<dbReference type="InterPro" id="IPR001940">
    <property type="entry name" value="Peptidase_S1C"/>
</dbReference>
<dbReference type="Pfam" id="PF13180">
    <property type="entry name" value="PDZ_2"/>
    <property type="match status" value="1"/>
</dbReference>
<dbReference type="PRINTS" id="PR00834">
    <property type="entry name" value="PROTEASES2C"/>
</dbReference>
<sequence length="467" mass="48797">MNGYDNFNYDGNNDLHRNNTERSFSEGERNGAHFEGNGNLNNGSRRGNTGKRKRGNSGKFMTVVALAAAFGVTAGGTAYGVNYTAGKLFGGAKESQAQASGTKSDTNSTAAEASLTTAKKKESIETTTTNTSGVMTVADVAKEAMPSMVTISTMSVQEMRSFFGGSQKYEVQGAGTGVIIGETDEEILIATNNHVISGAQTVSIGFVDESVVSAAIKGTDAENDLAVVAVKKEDVTDSTKEQIKVITVGDSDDLQLGEQVVAIGNALGYGQSVTSGYVSALNRTLDMSDGTTDYNSTGLIQTDAAINSGNSGGALLNMKGELIGINEAKSSAGSGEASVDNMGFAIPMSKAKSILSDLMNQETKTRYAENERGRLGVNVADVTAEYAQAYNMPEGVCITDTQMDSAAALAGLQQGDVITKFGDTDVKTASELKEALAYYTSGDTVDVTVQRNSSGHYEEMTVSVTLQ</sequence>
<dbReference type="SMART" id="SM00228">
    <property type="entry name" value="PDZ"/>
    <property type="match status" value="1"/>
</dbReference>
<dbReference type="OrthoDB" id="9758917at2"/>
<dbReference type="GO" id="GO:0004252">
    <property type="term" value="F:serine-type endopeptidase activity"/>
    <property type="evidence" value="ECO:0007669"/>
    <property type="project" value="InterPro"/>
</dbReference>
<dbReference type="InterPro" id="IPR036034">
    <property type="entry name" value="PDZ_sf"/>
</dbReference>
<dbReference type="HOGENOM" id="CLU_020120_0_1_9"/>
<organism evidence="6 7">
    <name type="scientific">Eubacterium cellulosolvens (strain ATCC 43171 / JCM 9499 / 6)</name>
    <name type="common">Cillobacterium cellulosolvens</name>
    <dbReference type="NCBI Taxonomy" id="633697"/>
    <lineage>
        <taxon>Bacteria</taxon>
        <taxon>Bacillati</taxon>
        <taxon>Bacillota</taxon>
        <taxon>Clostridia</taxon>
        <taxon>Eubacteriales</taxon>
        <taxon>Eubacteriaceae</taxon>
        <taxon>Eubacterium</taxon>
    </lineage>
</organism>
<feature type="transmembrane region" description="Helical" evidence="4">
    <location>
        <begin position="60"/>
        <end position="81"/>
    </location>
</feature>
<feature type="compositionally biased region" description="Polar residues" evidence="3">
    <location>
        <begin position="97"/>
        <end position="117"/>
    </location>
</feature>
<dbReference type="PANTHER" id="PTHR43343:SF3">
    <property type="entry name" value="PROTEASE DO-LIKE 8, CHLOROPLASTIC"/>
    <property type="match status" value="1"/>
</dbReference>
<dbReference type="eggNOG" id="COG0265">
    <property type="taxonomic scope" value="Bacteria"/>
</dbReference>
<evidence type="ECO:0000256" key="4">
    <source>
        <dbReference type="SAM" id="Phobius"/>
    </source>
</evidence>
<feature type="compositionally biased region" description="Basic and acidic residues" evidence="3">
    <location>
        <begin position="13"/>
        <end position="32"/>
    </location>
</feature>
<evidence type="ECO:0000256" key="2">
    <source>
        <dbReference type="ARBA" id="ARBA00022801"/>
    </source>
</evidence>
<keyword evidence="4" id="KW-0472">Membrane</keyword>
<keyword evidence="4" id="KW-1133">Transmembrane helix</keyword>
<feature type="compositionally biased region" description="Low complexity" evidence="3">
    <location>
        <begin position="1"/>
        <end position="12"/>
    </location>
</feature>
<feature type="region of interest" description="Disordered" evidence="3">
    <location>
        <begin position="97"/>
        <end position="127"/>
    </location>
</feature>
<reference evidence="6 7" key="1">
    <citation type="submission" date="2010-08" db="EMBL/GenBank/DDBJ databases">
        <authorList>
            <consortium name="US DOE Joint Genome Institute (JGI-PGF)"/>
            <person name="Lucas S."/>
            <person name="Copeland A."/>
            <person name="Lapidus A."/>
            <person name="Cheng J.-F."/>
            <person name="Bruce D."/>
            <person name="Goodwin L."/>
            <person name="Pitluck S."/>
            <person name="Land M.L."/>
            <person name="Hauser L."/>
            <person name="Chang Y.-J."/>
            <person name="Anderson I.J."/>
            <person name="Johnson E."/>
            <person name="Mulhopadhyay B."/>
            <person name="Kyrpides N."/>
            <person name="Woyke T.J."/>
        </authorList>
    </citation>
    <scope>NUCLEOTIDE SEQUENCE [LARGE SCALE GENOMIC DNA]</scope>
    <source>
        <strain evidence="6 7">6</strain>
    </source>
</reference>
<dbReference type="InterPro" id="IPR001478">
    <property type="entry name" value="PDZ"/>
</dbReference>
<keyword evidence="2" id="KW-0378">Hydrolase</keyword>
<proteinExistence type="predicted"/>
<feature type="compositionally biased region" description="Low complexity" evidence="3">
    <location>
        <begin position="36"/>
        <end position="47"/>
    </location>
</feature>
<dbReference type="PANTHER" id="PTHR43343">
    <property type="entry name" value="PEPTIDASE S12"/>
    <property type="match status" value="1"/>
</dbReference>
<dbReference type="EMBL" id="CM001487">
    <property type="protein sequence ID" value="EIM57307.1"/>
    <property type="molecule type" value="Genomic_DNA"/>
</dbReference>
<gene>
    <name evidence="6" type="ORF">EubceDRAFT1_1512</name>
</gene>
<evidence type="ECO:0000256" key="1">
    <source>
        <dbReference type="ARBA" id="ARBA00022670"/>
    </source>
</evidence>
<keyword evidence="4" id="KW-0812">Transmembrane</keyword>
<evidence type="ECO:0000313" key="6">
    <source>
        <dbReference type="EMBL" id="EIM57307.1"/>
    </source>
</evidence>
<dbReference type="AlphaFoldDB" id="I5AU34"/>
<dbReference type="SUPFAM" id="SSF50156">
    <property type="entry name" value="PDZ domain-like"/>
    <property type="match status" value="1"/>
</dbReference>
<evidence type="ECO:0000259" key="5">
    <source>
        <dbReference type="PROSITE" id="PS50106"/>
    </source>
</evidence>
<keyword evidence="7" id="KW-1185">Reference proteome</keyword>
<dbReference type="SUPFAM" id="SSF50494">
    <property type="entry name" value="Trypsin-like serine proteases"/>
    <property type="match status" value="1"/>
</dbReference>
<name>I5AU34_EUBC6</name>
<evidence type="ECO:0000256" key="3">
    <source>
        <dbReference type="SAM" id="MobiDB-lite"/>
    </source>
</evidence>
<protein>
    <submittedName>
        <fullName evidence="6">Trypsin-like serine protease with C-terminal PDZ domain</fullName>
    </submittedName>
</protein>
<dbReference type="MEROPS" id="S01.491"/>
<feature type="domain" description="PDZ" evidence="5">
    <location>
        <begin position="364"/>
        <end position="453"/>
    </location>
</feature>
<accession>I5AU34</accession>
<dbReference type="InterPro" id="IPR051201">
    <property type="entry name" value="Chloro_Bact_Ser_Proteases"/>
</dbReference>
<reference evidence="6 7" key="2">
    <citation type="submission" date="2012-02" db="EMBL/GenBank/DDBJ databases">
        <title>Improved High-Quality Draft sequence of Eubacterium cellulosolvens 6.</title>
        <authorList>
            <consortium name="US DOE Joint Genome Institute"/>
            <person name="Lucas S."/>
            <person name="Han J."/>
            <person name="Lapidus A."/>
            <person name="Cheng J.-F."/>
            <person name="Goodwin L."/>
            <person name="Pitluck S."/>
            <person name="Peters L."/>
            <person name="Mikhailova N."/>
            <person name="Gu W."/>
            <person name="Detter J.C."/>
            <person name="Han C."/>
            <person name="Tapia R."/>
            <person name="Land M."/>
            <person name="Hauser L."/>
            <person name="Kyrpides N."/>
            <person name="Ivanova N."/>
            <person name="Pagani I."/>
            <person name="Johnson E."/>
            <person name="Mukhopadhyay B."/>
            <person name="Anderson I."/>
            <person name="Woyke T."/>
        </authorList>
    </citation>
    <scope>NUCLEOTIDE SEQUENCE [LARGE SCALE GENOMIC DNA]</scope>
    <source>
        <strain evidence="6 7">6</strain>
    </source>
</reference>
<dbReference type="GO" id="GO:0006508">
    <property type="term" value="P:proteolysis"/>
    <property type="evidence" value="ECO:0007669"/>
    <property type="project" value="UniProtKB-KW"/>
</dbReference>
<dbReference type="Pfam" id="PF13365">
    <property type="entry name" value="Trypsin_2"/>
    <property type="match status" value="1"/>
</dbReference>
<feature type="region of interest" description="Disordered" evidence="3">
    <location>
        <begin position="1"/>
        <end position="56"/>
    </location>
</feature>
<evidence type="ECO:0000313" key="7">
    <source>
        <dbReference type="Proteomes" id="UP000005753"/>
    </source>
</evidence>
<dbReference type="PROSITE" id="PS50106">
    <property type="entry name" value="PDZ"/>
    <property type="match status" value="1"/>
</dbReference>